<dbReference type="GO" id="GO:0010468">
    <property type="term" value="P:regulation of gene expression"/>
    <property type="evidence" value="ECO:0007669"/>
    <property type="project" value="UniProtKB-ARBA"/>
</dbReference>
<feature type="compositionally biased region" description="Basic and acidic residues" evidence="2">
    <location>
        <begin position="107"/>
        <end position="118"/>
    </location>
</feature>
<feature type="region of interest" description="Disordered" evidence="2">
    <location>
        <begin position="185"/>
        <end position="205"/>
    </location>
</feature>
<comment type="similarity">
    <text evidence="1">Belongs to the GeBP family.</text>
</comment>
<dbReference type="Pfam" id="PF04504">
    <property type="entry name" value="GeBP-like_DBD"/>
    <property type="match status" value="1"/>
</dbReference>
<evidence type="ECO:0000313" key="5">
    <source>
        <dbReference type="Proteomes" id="UP001632038"/>
    </source>
</evidence>
<evidence type="ECO:0000256" key="2">
    <source>
        <dbReference type="SAM" id="MobiDB-lite"/>
    </source>
</evidence>
<comment type="caution">
    <text evidence="4">The sequence shown here is derived from an EMBL/GenBank/DDBJ whole genome shotgun (WGS) entry which is preliminary data.</text>
</comment>
<dbReference type="PANTHER" id="PTHR31662:SF33">
    <property type="entry name" value="DNA-BINDING STOREKEEPER PROTEIN TRANSCRIPTIONAL REGULATOR-LIKE PROTEIN"/>
    <property type="match status" value="1"/>
</dbReference>
<reference evidence="5" key="1">
    <citation type="journal article" date="2024" name="IScience">
        <title>Strigolactones Initiate the Formation of Haustorium-like Structures in Castilleja.</title>
        <authorList>
            <person name="Buerger M."/>
            <person name="Peterson D."/>
            <person name="Chory J."/>
        </authorList>
    </citation>
    <scope>NUCLEOTIDE SEQUENCE [LARGE SCALE GENOMIC DNA]</scope>
</reference>
<protein>
    <recommendedName>
        <fullName evidence="3">Glabrous enhancer-binding protein-like DBD domain-containing protein</fullName>
    </recommendedName>
</protein>
<evidence type="ECO:0000259" key="3">
    <source>
        <dbReference type="Pfam" id="PF04504"/>
    </source>
</evidence>
<dbReference type="InterPro" id="IPR007592">
    <property type="entry name" value="GEBP"/>
</dbReference>
<feature type="region of interest" description="Disordered" evidence="2">
    <location>
        <begin position="1"/>
        <end position="123"/>
    </location>
</feature>
<organism evidence="4 5">
    <name type="scientific">Castilleja foliolosa</name>
    <dbReference type="NCBI Taxonomy" id="1961234"/>
    <lineage>
        <taxon>Eukaryota</taxon>
        <taxon>Viridiplantae</taxon>
        <taxon>Streptophyta</taxon>
        <taxon>Embryophyta</taxon>
        <taxon>Tracheophyta</taxon>
        <taxon>Spermatophyta</taxon>
        <taxon>Magnoliopsida</taxon>
        <taxon>eudicotyledons</taxon>
        <taxon>Gunneridae</taxon>
        <taxon>Pentapetalae</taxon>
        <taxon>asterids</taxon>
        <taxon>lamiids</taxon>
        <taxon>Lamiales</taxon>
        <taxon>Orobanchaceae</taxon>
        <taxon>Pedicularideae</taxon>
        <taxon>Castillejinae</taxon>
        <taxon>Castilleja</taxon>
    </lineage>
</organism>
<keyword evidence="5" id="KW-1185">Reference proteome</keyword>
<dbReference type="Proteomes" id="UP001632038">
    <property type="component" value="Unassembled WGS sequence"/>
</dbReference>
<dbReference type="PANTHER" id="PTHR31662">
    <property type="entry name" value="BNAANNG10740D PROTEIN-RELATED"/>
    <property type="match status" value="1"/>
</dbReference>
<evidence type="ECO:0000313" key="4">
    <source>
        <dbReference type="EMBL" id="KAL3624961.1"/>
    </source>
</evidence>
<feature type="region of interest" description="Disordered" evidence="2">
    <location>
        <begin position="231"/>
        <end position="299"/>
    </location>
</feature>
<feature type="domain" description="Glabrous enhancer-binding protein-like DBD" evidence="3">
    <location>
        <begin position="126"/>
        <end position="218"/>
    </location>
</feature>
<dbReference type="EMBL" id="JAVIJP010000053">
    <property type="protein sequence ID" value="KAL3624961.1"/>
    <property type="molecule type" value="Genomic_DNA"/>
</dbReference>
<proteinExistence type="inferred from homology"/>
<gene>
    <name evidence="4" type="ORF">CASFOL_031629</name>
</gene>
<dbReference type="InterPro" id="IPR053932">
    <property type="entry name" value="GeBP-like_DBD"/>
</dbReference>
<accession>A0ABD3C6J0</accession>
<dbReference type="AlphaFoldDB" id="A0ABD3C6J0"/>
<evidence type="ECO:0000256" key="1">
    <source>
        <dbReference type="ARBA" id="ARBA00010820"/>
    </source>
</evidence>
<sequence length="446" mass="48044">MFTTLTKPNGPFKILDQIAKTPMAPPGFESNYSSSDSEPESNQYIIKPSEALTKSGLKMEPDLPSSSSHESDSDEPGTGFETNSDGPDPKLSAMAPKKLNGGVGKKRAAEGEALEANKSKQNRAQFERLFSEEDEIALLNGMIRFAEKNKVAPFADLDAFRGFVKADLSVDPTKDQLKHKMRKFKTKYDKNMSKQASGSARSLKAHERRAFDLSKLVWANEYIKGQKMVRSPKAAGKKRAKAETTADVAENGGGVSKVSAGKKRAKAEQTADVAENGGSPSKVSAGKKRVKAKEATDVAENGGDEIKVSADNKRAKSKEAADVAENGGGEIKVLAGKKKAKSKEAADVAENGGGEIKMSAGNKRAKSKEAADVAENGGGACKVSLMAEILSLREMRVSRIGDQLFEGVEGDDEWVELKKAEMEVYLKQMELMCTKTRLVLDMLKAN</sequence>
<name>A0ABD3C6J0_9LAMI</name>